<protein>
    <submittedName>
        <fullName evidence="6">SRP19</fullName>
    </submittedName>
</protein>
<dbReference type="Gene3D" id="3.30.56.30">
    <property type="entry name" value="Signal recognition particle, SRP19-like subunit"/>
    <property type="match status" value="1"/>
</dbReference>
<dbReference type="PANTHER" id="PTHR17453:SF0">
    <property type="entry name" value="SIGNAL RECOGNITION PARTICLE 19 KDA PROTEIN"/>
    <property type="match status" value="1"/>
</dbReference>
<gene>
    <name evidence="6" type="ORF">GLAREA_06151</name>
</gene>
<dbReference type="AlphaFoldDB" id="S3D7P3"/>
<dbReference type="PANTHER" id="PTHR17453">
    <property type="entry name" value="SIGNAL RECOGNITION PARTICLE 19 KD PROTEIN"/>
    <property type="match status" value="1"/>
</dbReference>
<keyword evidence="4" id="KW-0687">Ribonucleoprotein</keyword>
<organism evidence="6 7">
    <name type="scientific">Glarea lozoyensis (strain ATCC 20868 / MF5171)</name>
    <dbReference type="NCBI Taxonomy" id="1116229"/>
    <lineage>
        <taxon>Eukaryota</taxon>
        <taxon>Fungi</taxon>
        <taxon>Dikarya</taxon>
        <taxon>Ascomycota</taxon>
        <taxon>Pezizomycotina</taxon>
        <taxon>Leotiomycetes</taxon>
        <taxon>Helotiales</taxon>
        <taxon>Helotiaceae</taxon>
        <taxon>Glarea</taxon>
    </lineage>
</organism>
<reference evidence="6 7" key="1">
    <citation type="journal article" date="2013" name="BMC Genomics">
        <title>Genomics-driven discovery of the pneumocandin biosynthetic gene cluster in the fungus Glarea lozoyensis.</title>
        <authorList>
            <person name="Chen L."/>
            <person name="Yue Q."/>
            <person name="Zhang X."/>
            <person name="Xiang M."/>
            <person name="Wang C."/>
            <person name="Li S."/>
            <person name="Che Y."/>
            <person name="Ortiz-Lopez F.J."/>
            <person name="Bills G.F."/>
            <person name="Liu X."/>
            <person name="An Z."/>
        </authorList>
    </citation>
    <scope>NUCLEOTIDE SEQUENCE [LARGE SCALE GENOMIC DNA]</scope>
    <source>
        <strain evidence="7">ATCC 20868 / MF5171</strain>
    </source>
</reference>
<feature type="compositionally biased region" description="Acidic residues" evidence="5">
    <location>
        <begin position="9"/>
        <end position="32"/>
    </location>
</feature>
<dbReference type="GO" id="GO:0006617">
    <property type="term" value="P:SRP-dependent cotranslational protein targeting to membrane, signal sequence recognition"/>
    <property type="evidence" value="ECO:0007669"/>
    <property type="project" value="TreeGrafter"/>
</dbReference>
<dbReference type="OrthoDB" id="2190947at2759"/>
<dbReference type="GO" id="GO:0005786">
    <property type="term" value="C:signal recognition particle, endoplasmic reticulum targeting"/>
    <property type="evidence" value="ECO:0007669"/>
    <property type="project" value="UniProtKB-KW"/>
</dbReference>
<feature type="compositionally biased region" description="Basic and acidic residues" evidence="5">
    <location>
        <begin position="33"/>
        <end position="42"/>
    </location>
</feature>
<proteinExistence type="predicted"/>
<dbReference type="Pfam" id="PF01922">
    <property type="entry name" value="SRP19"/>
    <property type="match status" value="1"/>
</dbReference>
<dbReference type="eggNOG" id="KOG3198">
    <property type="taxonomic scope" value="Eukaryota"/>
</dbReference>
<dbReference type="InterPro" id="IPR036521">
    <property type="entry name" value="SRP19-like_sf"/>
</dbReference>
<feature type="compositionally biased region" description="Pro residues" evidence="5">
    <location>
        <begin position="43"/>
        <end position="54"/>
    </location>
</feature>
<dbReference type="HOGENOM" id="CLU_065433_0_0_1"/>
<accession>S3D7P3</accession>
<dbReference type="RefSeq" id="XP_008079756.1">
    <property type="nucleotide sequence ID" value="XM_008081565.1"/>
</dbReference>
<sequence length="303" mass="32993">MSHARIEEVSDSDLDSDPPEEDIDDLDDDFDERDILKRREPTGPRPSQVPPPKPSSSLINPANIPSRANDPRISTSSDGTQFHTTEDDSRYKDFQCIYPVYFDSRRSRKQGREVGKELAVENPMARDIVTACGRLGLETLFEPAKLHPKDWANPGRVKVKVKGGNNRNIKNKHHLFILISQYLKANPTTTEAAIKVRVPGVPPPDPSKPYPKPAVPKGWKMNDILPYYSPAITGGGVSDNFFKDMMSEMQAAGGAPGGGGMPGMPDMAAMQAMMGGMGGGPSGGAPAIESKKKDKKKTKVIRG</sequence>
<dbReference type="InterPro" id="IPR002778">
    <property type="entry name" value="Signal_recog_particle_SRP19"/>
</dbReference>
<evidence type="ECO:0000313" key="6">
    <source>
        <dbReference type="EMBL" id="EPE33139.1"/>
    </source>
</evidence>
<evidence type="ECO:0000313" key="7">
    <source>
        <dbReference type="Proteomes" id="UP000016922"/>
    </source>
</evidence>
<dbReference type="OMA" id="NPFKEAM"/>
<keyword evidence="3" id="KW-0733">Signal recognition particle</keyword>
<name>S3D7P3_GLAL2</name>
<dbReference type="Proteomes" id="UP000016922">
    <property type="component" value="Unassembled WGS sequence"/>
</dbReference>
<dbReference type="EMBL" id="KE145358">
    <property type="protein sequence ID" value="EPE33139.1"/>
    <property type="molecule type" value="Genomic_DNA"/>
</dbReference>
<dbReference type="FunFam" id="3.30.56.30:FF:000003">
    <property type="entry name" value="Signal recognition particle SEC65 subunit"/>
    <property type="match status" value="1"/>
</dbReference>
<dbReference type="GO" id="GO:0008312">
    <property type="term" value="F:7S RNA binding"/>
    <property type="evidence" value="ECO:0007669"/>
    <property type="project" value="InterPro"/>
</dbReference>
<feature type="region of interest" description="Disordered" evidence="5">
    <location>
        <begin position="275"/>
        <end position="303"/>
    </location>
</feature>
<dbReference type="SUPFAM" id="SSF69695">
    <property type="entry name" value="SRP19"/>
    <property type="match status" value="1"/>
</dbReference>
<feature type="region of interest" description="Disordered" evidence="5">
    <location>
        <begin position="1"/>
        <end position="86"/>
    </location>
</feature>
<comment type="subcellular location">
    <subcellularLocation>
        <location evidence="1">Cytoplasm</location>
    </subcellularLocation>
</comment>
<feature type="compositionally biased region" description="Basic residues" evidence="5">
    <location>
        <begin position="293"/>
        <end position="303"/>
    </location>
</feature>
<dbReference type="KEGG" id="glz:GLAREA_06151"/>
<evidence type="ECO:0000256" key="5">
    <source>
        <dbReference type="SAM" id="MobiDB-lite"/>
    </source>
</evidence>
<evidence type="ECO:0000256" key="3">
    <source>
        <dbReference type="ARBA" id="ARBA00023135"/>
    </source>
</evidence>
<evidence type="ECO:0000256" key="1">
    <source>
        <dbReference type="ARBA" id="ARBA00004496"/>
    </source>
</evidence>
<keyword evidence="7" id="KW-1185">Reference proteome</keyword>
<keyword evidence="2" id="KW-0963">Cytoplasm</keyword>
<dbReference type="GeneID" id="19465205"/>
<dbReference type="STRING" id="1116229.S3D7P3"/>
<evidence type="ECO:0000256" key="2">
    <source>
        <dbReference type="ARBA" id="ARBA00022490"/>
    </source>
</evidence>
<evidence type="ECO:0000256" key="4">
    <source>
        <dbReference type="ARBA" id="ARBA00023274"/>
    </source>
</evidence>
<feature type="compositionally biased region" description="Polar residues" evidence="5">
    <location>
        <begin position="72"/>
        <end position="83"/>
    </location>
</feature>